<dbReference type="InterPro" id="IPR020545">
    <property type="entry name" value="Asp_carbamoyltransf_reg_N"/>
</dbReference>
<dbReference type="KEGG" id="mzh:Mzhil_0309"/>
<dbReference type="SUPFAM" id="SSF54893">
    <property type="entry name" value="Aspartate carbamoyltransferase, Regulatory-chain, N-terminal domain"/>
    <property type="match status" value="1"/>
</dbReference>
<dbReference type="PANTHER" id="PTHR35805:SF1">
    <property type="entry name" value="ASPARTATE CARBAMOYLTRANSFERASE REGULATORY CHAIN"/>
    <property type="match status" value="1"/>
</dbReference>
<dbReference type="EMBL" id="CP002101">
    <property type="protein sequence ID" value="AEH60185.1"/>
    <property type="molecule type" value="Genomic_DNA"/>
</dbReference>
<keyword evidence="5 7" id="KW-0862">Zinc</keyword>
<feature type="domain" description="Aspartate carbamoyltransferase regulatory subunit C-terminal" evidence="9">
    <location>
        <begin position="109"/>
        <end position="154"/>
    </location>
</feature>
<keyword evidence="6 7" id="KW-0665">Pyrimidine biosynthesis</keyword>
<protein>
    <recommendedName>
        <fullName evidence="3 7">Aspartate carbamoyltransferase regulatory chain</fullName>
    </recommendedName>
</protein>
<proteinExistence type="inferred from homology"/>
<evidence type="ECO:0000256" key="4">
    <source>
        <dbReference type="ARBA" id="ARBA00022723"/>
    </source>
</evidence>
<dbReference type="GO" id="GO:0006221">
    <property type="term" value="P:pyrimidine nucleotide biosynthetic process"/>
    <property type="evidence" value="ECO:0007669"/>
    <property type="project" value="UniProtKB-UniRule"/>
</dbReference>
<feature type="domain" description="Aspartate carbamoyltransferase regulatory subunit N-terminal" evidence="8">
    <location>
        <begin position="12"/>
        <end position="103"/>
    </location>
</feature>
<sequence>MNKISNESKYELRVHPIENGTVIDHITAGQALNVLKILNIPGTSEGIVSILINAPGAEERKDVVKIEGRELKSQEVDKIALIAPDATINIIRDFKVIRKKRVKIPSFLTGFVQCINPNCISNSNEPITSRFEVNNKCGKIMLRCKYCEKTIEKNIADHLL</sequence>
<dbReference type="HOGENOM" id="CLU_128576_0_0_2"/>
<dbReference type="GO" id="GO:0006207">
    <property type="term" value="P:'de novo' pyrimidine nucleobase biosynthetic process"/>
    <property type="evidence" value="ECO:0007669"/>
    <property type="project" value="InterPro"/>
</dbReference>
<dbReference type="GeneID" id="10821913"/>
<evidence type="ECO:0000256" key="6">
    <source>
        <dbReference type="ARBA" id="ARBA00022975"/>
    </source>
</evidence>
<dbReference type="RefSeq" id="WP_013897624.1">
    <property type="nucleotide sequence ID" value="NC_015676.1"/>
</dbReference>
<dbReference type="Proteomes" id="UP000006622">
    <property type="component" value="Chromosome"/>
</dbReference>
<evidence type="ECO:0000256" key="3">
    <source>
        <dbReference type="ARBA" id="ARBA00021764"/>
    </source>
</evidence>
<feature type="binding site" evidence="7">
    <location>
        <position position="144"/>
    </location>
    <ligand>
        <name>Zn(2+)</name>
        <dbReference type="ChEBI" id="CHEBI:29105"/>
    </ligand>
</feature>
<evidence type="ECO:0000256" key="2">
    <source>
        <dbReference type="ARBA" id="ARBA00010498"/>
    </source>
</evidence>
<evidence type="ECO:0000313" key="10">
    <source>
        <dbReference type="EMBL" id="AEH60185.1"/>
    </source>
</evidence>
<dbReference type="HAMAP" id="MF_00002">
    <property type="entry name" value="Asp_carb_tr_reg"/>
    <property type="match status" value="1"/>
</dbReference>
<organism evidence="10 11">
    <name type="scientific">Methanosalsum zhilinae (strain DSM 4017 / NBRC 107636 / OCM 62 / WeN5)</name>
    <name type="common">Methanohalophilus zhilinae</name>
    <dbReference type="NCBI Taxonomy" id="679901"/>
    <lineage>
        <taxon>Archaea</taxon>
        <taxon>Methanobacteriati</taxon>
        <taxon>Methanobacteriota</taxon>
        <taxon>Stenosarchaea group</taxon>
        <taxon>Methanomicrobia</taxon>
        <taxon>Methanosarcinales</taxon>
        <taxon>Methanosarcinaceae</taxon>
        <taxon>Methanosalsum</taxon>
    </lineage>
</organism>
<keyword evidence="11" id="KW-1185">Reference proteome</keyword>
<comment type="cofactor">
    <cofactor evidence="7">
        <name>Zn(2+)</name>
        <dbReference type="ChEBI" id="CHEBI:29105"/>
    </cofactor>
    <text evidence="7">Binds 1 zinc ion per subunit.</text>
</comment>
<dbReference type="GO" id="GO:0009347">
    <property type="term" value="C:aspartate carbamoyltransferase complex"/>
    <property type="evidence" value="ECO:0007669"/>
    <property type="project" value="InterPro"/>
</dbReference>
<gene>
    <name evidence="7" type="primary">pyrI</name>
    <name evidence="10" type="ordered locus">Mzhil_0309</name>
</gene>
<keyword evidence="4 7" id="KW-0479">Metal-binding</keyword>
<comment type="similarity">
    <text evidence="2 7">Belongs to the PyrI family.</text>
</comment>
<keyword evidence="10" id="KW-0808">Transferase</keyword>
<dbReference type="Gene3D" id="3.30.70.140">
    <property type="entry name" value="Aspartate carbamoyltransferase regulatory subunit, N-terminal domain"/>
    <property type="match status" value="1"/>
</dbReference>
<dbReference type="OrthoDB" id="7000at2157"/>
<dbReference type="NCBIfam" id="TIGR00240">
    <property type="entry name" value="ATCase_reg"/>
    <property type="match status" value="1"/>
</dbReference>
<dbReference type="AlphaFoldDB" id="F7XNZ5"/>
<feature type="binding site" evidence="7">
    <location>
        <position position="114"/>
    </location>
    <ligand>
        <name>Zn(2+)</name>
        <dbReference type="ChEBI" id="CHEBI:29105"/>
    </ligand>
</feature>
<dbReference type="InterPro" id="IPR036792">
    <property type="entry name" value="Asp_carbatrfase_reg_C_sf"/>
</dbReference>
<reference evidence="10" key="1">
    <citation type="submission" date="2010-07" db="EMBL/GenBank/DDBJ databases">
        <title>The complete genome of Methanosalsum zhilinae DSM 4017.</title>
        <authorList>
            <consortium name="US DOE Joint Genome Institute (JGI-PGF)"/>
            <person name="Lucas S."/>
            <person name="Copeland A."/>
            <person name="Lapidus A."/>
            <person name="Glavina del Rio T."/>
            <person name="Dalin E."/>
            <person name="Tice H."/>
            <person name="Bruce D."/>
            <person name="Goodwin L."/>
            <person name="Pitluck S."/>
            <person name="Kyrpides N."/>
            <person name="Mavromatis K."/>
            <person name="Ovchinnikova G."/>
            <person name="Daligault H."/>
            <person name="Detter J.C."/>
            <person name="Han C."/>
            <person name="Tapia R."/>
            <person name="Larimer F."/>
            <person name="Land M."/>
            <person name="Hauser L."/>
            <person name="Markowitz V."/>
            <person name="Cheng J.-F."/>
            <person name="Hugenholtz P."/>
            <person name="Woyke T."/>
            <person name="Wu D."/>
            <person name="Spring S."/>
            <person name="Schueler E."/>
            <person name="Brambilla E."/>
            <person name="Klenk H.-P."/>
            <person name="Eisen J.A."/>
        </authorList>
    </citation>
    <scope>NUCLEOTIDE SEQUENCE</scope>
    <source>
        <strain evidence="10">DSM 4017</strain>
    </source>
</reference>
<dbReference type="Pfam" id="PF02748">
    <property type="entry name" value="PyrI_C"/>
    <property type="match status" value="1"/>
</dbReference>
<dbReference type="InterPro" id="IPR002801">
    <property type="entry name" value="Asp_carbamoylTrfase_reg"/>
</dbReference>
<dbReference type="SUPFAM" id="SSF57825">
    <property type="entry name" value="Aspartate carbamoyltransferase, Regulatory-chain, C-terminal domain"/>
    <property type="match status" value="1"/>
</dbReference>
<comment type="subunit">
    <text evidence="7">Contains catalytic and regulatory chains.</text>
</comment>
<name>F7XNZ5_METZD</name>
<dbReference type="PANTHER" id="PTHR35805">
    <property type="entry name" value="ASPARTATE CARBAMOYLTRANSFERASE REGULATORY CHAIN"/>
    <property type="match status" value="1"/>
</dbReference>
<evidence type="ECO:0000256" key="1">
    <source>
        <dbReference type="ARBA" id="ARBA00002565"/>
    </source>
</evidence>
<dbReference type="Pfam" id="PF01948">
    <property type="entry name" value="PyrI"/>
    <property type="match status" value="1"/>
</dbReference>
<accession>F7XNZ5</accession>
<dbReference type="STRING" id="679901.Mzhil_0309"/>
<feature type="binding site" evidence="7">
    <location>
        <position position="119"/>
    </location>
    <ligand>
        <name>Zn(2+)</name>
        <dbReference type="ChEBI" id="CHEBI:29105"/>
    </ligand>
</feature>
<dbReference type="InterPro" id="IPR036793">
    <property type="entry name" value="Asp_carbatrfase_reg_N_sf"/>
</dbReference>
<dbReference type="InterPro" id="IPR020542">
    <property type="entry name" value="Asp_carbamoyltrfase_reg_C"/>
</dbReference>
<evidence type="ECO:0000259" key="8">
    <source>
        <dbReference type="Pfam" id="PF01948"/>
    </source>
</evidence>
<feature type="binding site" evidence="7">
    <location>
        <position position="147"/>
    </location>
    <ligand>
        <name>Zn(2+)</name>
        <dbReference type="ChEBI" id="CHEBI:29105"/>
    </ligand>
</feature>
<evidence type="ECO:0000256" key="5">
    <source>
        <dbReference type="ARBA" id="ARBA00022833"/>
    </source>
</evidence>
<dbReference type="Gene3D" id="2.30.30.20">
    <property type="entry name" value="Aspartate carbamoyltransferase regulatory subunit, C-terminal domain"/>
    <property type="match status" value="1"/>
</dbReference>
<comment type="function">
    <text evidence="1 7">Involved in allosteric regulation of aspartate carbamoyltransferase.</text>
</comment>
<dbReference type="GO" id="GO:0016740">
    <property type="term" value="F:transferase activity"/>
    <property type="evidence" value="ECO:0007669"/>
    <property type="project" value="UniProtKB-KW"/>
</dbReference>
<evidence type="ECO:0000256" key="7">
    <source>
        <dbReference type="HAMAP-Rule" id="MF_00002"/>
    </source>
</evidence>
<evidence type="ECO:0000313" key="11">
    <source>
        <dbReference type="Proteomes" id="UP000006622"/>
    </source>
</evidence>
<dbReference type="GO" id="GO:0046872">
    <property type="term" value="F:metal ion binding"/>
    <property type="evidence" value="ECO:0007669"/>
    <property type="project" value="UniProtKB-KW"/>
</dbReference>
<evidence type="ECO:0000259" key="9">
    <source>
        <dbReference type="Pfam" id="PF02748"/>
    </source>
</evidence>